<accession>A0ABU2B984</accession>
<keyword evidence="1" id="KW-0472">Membrane</keyword>
<keyword evidence="3" id="KW-1185">Reference proteome</keyword>
<sequence length="184" mass="19888">MPILTVAIGVINYGNNLDQFENGWQSFTAQTGLFYTLLFFSLSVGVFSATIWNDDKRPCHWNALILSNESVVLLLVRKLIATVVLAAVMHIIYCSLTVLAGVVLSINGVDPLAQIFHGVGLVVVGWGGVFVGLVGAPSPLVVVFNGKVYVRVFVVGFCGGVPAVGCRWWGLLRVVVEGVRFFVF</sequence>
<feature type="transmembrane region" description="Helical" evidence="1">
    <location>
        <begin position="148"/>
        <end position="170"/>
    </location>
</feature>
<dbReference type="Proteomes" id="UP001183619">
    <property type="component" value="Unassembled WGS sequence"/>
</dbReference>
<organism evidence="2 3">
    <name type="scientific">Corynebacterium felinum</name>
    <dbReference type="NCBI Taxonomy" id="131318"/>
    <lineage>
        <taxon>Bacteria</taxon>
        <taxon>Bacillati</taxon>
        <taxon>Actinomycetota</taxon>
        <taxon>Actinomycetes</taxon>
        <taxon>Mycobacteriales</taxon>
        <taxon>Corynebacteriaceae</taxon>
        <taxon>Corynebacterium</taxon>
    </lineage>
</organism>
<keyword evidence="1" id="KW-1133">Transmembrane helix</keyword>
<name>A0ABU2B984_9CORY</name>
<evidence type="ECO:0000313" key="2">
    <source>
        <dbReference type="EMBL" id="MDR7355173.1"/>
    </source>
</evidence>
<feature type="transmembrane region" description="Helical" evidence="1">
    <location>
        <begin position="79"/>
        <end position="103"/>
    </location>
</feature>
<evidence type="ECO:0000313" key="3">
    <source>
        <dbReference type="Proteomes" id="UP001183619"/>
    </source>
</evidence>
<feature type="transmembrane region" description="Helical" evidence="1">
    <location>
        <begin position="115"/>
        <end position="136"/>
    </location>
</feature>
<feature type="transmembrane region" description="Helical" evidence="1">
    <location>
        <begin position="32"/>
        <end position="52"/>
    </location>
</feature>
<keyword evidence="1" id="KW-0812">Transmembrane</keyword>
<proteinExistence type="predicted"/>
<reference evidence="2 3" key="1">
    <citation type="submission" date="2023-07" db="EMBL/GenBank/DDBJ databases">
        <title>Sequencing the genomes of 1000 actinobacteria strains.</title>
        <authorList>
            <person name="Klenk H.-P."/>
        </authorList>
    </citation>
    <scope>NUCLEOTIDE SEQUENCE [LARGE SCALE GENOMIC DNA]</scope>
    <source>
        <strain evidence="2 3">DSM 44508</strain>
    </source>
</reference>
<protein>
    <recommendedName>
        <fullName evidence="4">ABC-2 family transporter protein</fullName>
    </recommendedName>
</protein>
<comment type="caution">
    <text evidence="2">The sequence shown here is derived from an EMBL/GenBank/DDBJ whole genome shotgun (WGS) entry which is preliminary data.</text>
</comment>
<dbReference type="EMBL" id="JAVDYF010000001">
    <property type="protein sequence ID" value="MDR7355173.1"/>
    <property type="molecule type" value="Genomic_DNA"/>
</dbReference>
<gene>
    <name evidence="2" type="ORF">J2S37_001711</name>
</gene>
<evidence type="ECO:0000256" key="1">
    <source>
        <dbReference type="SAM" id="Phobius"/>
    </source>
</evidence>
<evidence type="ECO:0008006" key="4">
    <source>
        <dbReference type="Google" id="ProtNLM"/>
    </source>
</evidence>